<feature type="compositionally biased region" description="Low complexity" evidence="1">
    <location>
        <begin position="52"/>
        <end position="61"/>
    </location>
</feature>
<dbReference type="Proteomes" id="UP000700334">
    <property type="component" value="Unassembled WGS sequence"/>
</dbReference>
<dbReference type="AlphaFoldDB" id="A0A8J5ZUU6"/>
<dbReference type="EMBL" id="JAGFMF010012145">
    <property type="protein sequence ID" value="KAG8506817.1"/>
    <property type="molecule type" value="Genomic_DNA"/>
</dbReference>
<feature type="region of interest" description="Disordered" evidence="1">
    <location>
        <begin position="1"/>
        <end position="79"/>
    </location>
</feature>
<gene>
    <name evidence="2" type="ORF">J0S82_005216</name>
</gene>
<comment type="caution">
    <text evidence="2">The sequence shown here is derived from an EMBL/GenBank/DDBJ whole genome shotgun (WGS) entry which is preliminary data.</text>
</comment>
<accession>A0A8J5ZUU6</accession>
<sequence>MAAREPPAAPAAEESGGPGGPPRRKKSRSGASSLRRAFSWLRGKRRKKKAAGAEGTEAAAPRGKKADDKARKAKGKGRAAAGLRTRLVVPGPQCFRLHCNPQRGGFWTGRGGISLFHLDVLGLSRSALGRAAQQVSLVLGGGDYGTCARPRPSSGPAPVWPLAAGAGGVAELGLGAPAVAASASHCLPPGAAGPAAGLVGPRSGSRAGSRARHGQLTPQEEGPQRPPGPQLLAVRAVCEAAGSSRVSESQSEANGENPGLEEQVVGVEGLALLCDLRAFTVLSGLSHYPSGRKVLRKVLEHADEGLFLPATVIPLDTSLQCCVLGVRSAPQGSCRGLTIPTGSAGPGAPGVQPLPRELPGQEDVGVGMC</sequence>
<organism evidence="2 3">
    <name type="scientific">Galemys pyrenaicus</name>
    <name type="common">Iberian desman</name>
    <name type="synonym">Pyrenean desman</name>
    <dbReference type="NCBI Taxonomy" id="202257"/>
    <lineage>
        <taxon>Eukaryota</taxon>
        <taxon>Metazoa</taxon>
        <taxon>Chordata</taxon>
        <taxon>Craniata</taxon>
        <taxon>Vertebrata</taxon>
        <taxon>Euteleostomi</taxon>
        <taxon>Mammalia</taxon>
        <taxon>Eutheria</taxon>
        <taxon>Laurasiatheria</taxon>
        <taxon>Eulipotyphla</taxon>
        <taxon>Talpidae</taxon>
        <taxon>Galemys</taxon>
    </lineage>
</organism>
<feature type="compositionally biased region" description="Low complexity" evidence="1">
    <location>
        <begin position="1"/>
        <end position="15"/>
    </location>
</feature>
<reference evidence="2" key="1">
    <citation type="journal article" date="2021" name="Evol. Appl.">
        <title>The genome of the Pyrenean desman and the effects of bottlenecks and inbreeding on the genomic landscape of an endangered species.</title>
        <authorList>
            <person name="Escoda L."/>
            <person name="Castresana J."/>
        </authorList>
    </citation>
    <scope>NUCLEOTIDE SEQUENCE</scope>
    <source>
        <strain evidence="2">IBE-C5619</strain>
    </source>
</reference>
<evidence type="ECO:0000256" key="1">
    <source>
        <dbReference type="SAM" id="MobiDB-lite"/>
    </source>
</evidence>
<feature type="compositionally biased region" description="Low complexity" evidence="1">
    <location>
        <begin position="194"/>
        <end position="208"/>
    </location>
</feature>
<name>A0A8J5ZUU6_GALPY</name>
<keyword evidence="3" id="KW-1185">Reference proteome</keyword>
<evidence type="ECO:0000313" key="3">
    <source>
        <dbReference type="Proteomes" id="UP000700334"/>
    </source>
</evidence>
<evidence type="ECO:0000313" key="2">
    <source>
        <dbReference type="EMBL" id="KAG8506817.1"/>
    </source>
</evidence>
<feature type="region of interest" description="Disordered" evidence="1">
    <location>
        <begin position="194"/>
        <end position="229"/>
    </location>
</feature>
<protein>
    <submittedName>
        <fullName evidence="2">Uncharacterized protein</fullName>
    </submittedName>
</protein>
<proteinExistence type="predicted"/>